<comment type="pathway">
    <text evidence="4">Cofactor biosynthesis; tetrahydrofolylpolyglutamate biosynthesis.</text>
</comment>
<evidence type="ECO:0000256" key="17">
    <source>
        <dbReference type="ARBA" id="ARBA00032510"/>
    </source>
</evidence>
<dbReference type="Pfam" id="PF08245">
    <property type="entry name" value="Mur_ligase_M"/>
    <property type="match status" value="1"/>
</dbReference>
<dbReference type="Proteomes" id="UP000824076">
    <property type="component" value="Unassembled WGS sequence"/>
</dbReference>
<evidence type="ECO:0000256" key="4">
    <source>
        <dbReference type="ARBA" id="ARBA00005150"/>
    </source>
</evidence>
<comment type="caution">
    <text evidence="25">The sequence shown here is derived from an EMBL/GenBank/DDBJ whole genome shotgun (WGS) entry which is preliminary data.</text>
</comment>
<dbReference type="SUPFAM" id="SSF53244">
    <property type="entry name" value="MurD-like peptide ligases, peptide-binding domain"/>
    <property type="match status" value="1"/>
</dbReference>
<evidence type="ECO:0000256" key="9">
    <source>
        <dbReference type="ARBA" id="ARBA00022598"/>
    </source>
</evidence>
<comment type="catalytic activity">
    <reaction evidence="19">
        <text>10-formyltetrahydrofolyl-(gamma-L-Glu)(n) + L-glutamate + ATP = 10-formyltetrahydrofolyl-(gamma-L-Glu)(n+1) + ADP + phosphate + H(+)</text>
        <dbReference type="Rhea" id="RHEA:51904"/>
        <dbReference type="Rhea" id="RHEA-COMP:13088"/>
        <dbReference type="Rhea" id="RHEA-COMP:14300"/>
        <dbReference type="ChEBI" id="CHEBI:15378"/>
        <dbReference type="ChEBI" id="CHEBI:29985"/>
        <dbReference type="ChEBI" id="CHEBI:30616"/>
        <dbReference type="ChEBI" id="CHEBI:43474"/>
        <dbReference type="ChEBI" id="CHEBI:134413"/>
        <dbReference type="ChEBI" id="CHEBI:456216"/>
        <dbReference type="EC" id="6.3.2.17"/>
    </reaction>
</comment>
<evidence type="ECO:0000256" key="2">
    <source>
        <dbReference type="ARBA" id="ARBA00002714"/>
    </source>
</evidence>
<evidence type="ECO:0000313" key="26">
    <source>
        <dbReference type="Proteomes" id="UP000824076"/>
    </source>
</evidence>
<dbReference type="EC" id="6.3.2.12" evidence="6"/>
<evidence type="ECO:0000256" key="14">
    <source>
        <dbReference type="ARBA" id="ARBA00022909"/>
    </source>
</evidence>
<dbReference type="InterPro" id="IPR036615">
    <property type="entry name" value="Mur_ligase_C_dom_sf"/>
</dbReference>
<dbReference type="NCBIfam" id="TIGR01499">
    <property type="entry name" value="folC"/>
    <property type="match status" value="1"/>
</dbReference>
<dbReference type="PANTHER" id="PTHR11136">
    <property type="entry name" value="FOLYLPOLYGLUTAMATE SYNTHASE-RELATED"/>
    <property type="match status" value="1"/>
</dbReference>
<feature type="domain" description="Mur ligase central" evidence="24">
    <location>
        <begin position="51"/>
        <end position="265"/>
    </location>
</feature>
<evidence type="ECO:0000256" key="12">
    <source>
        <dbReference type="ARBA" id="ARBA00022840"/>
    </source>
</evidence>
<evidence type="ECO:0000256" key="8">
    <source>
        <dbReference type="ARBA" id="ARBA00019357"/>
    </source>
</evidence>
<dbReference type="InterPro" id="IPR004101">
    <property type="entry name" value="Mur_ligase_C"/>
</dbReference>
<dbReference type="GO" id="GO:0046656">
    <property type="term" value="P:folic acid biosynthetic process"/>
    <property type="evidence" value="ECO:0007669"/>
    <property type="project" value="UniProtKB-KW"/>
</dbReference>
<keyword evidence="11 22" id="KW-0547">Nucleotide-binding</keyword>
<keyword evidence="13" id="KW-0460">Magnesium</keyword>
<comment type="similarity">
    <text evidence="5 22">Belongs to the folylpolyglutamate synthase family.</text>
</comment>
<sequence length="427" mass="46883">MNYQEAVDFLYHKTLVFQHVGAQAYKPGLETTFALAETFGNPHSSFKAIHIAGTNGKGSTAHLLAAILQNCGYRVGLYTSPHLIDFRERIRVNGETVSRQFVADFVDSFQKSSYSRRMPSFFELATIMAFDYFDKMQVDYAVIETGLGGRLDSTNILCPILSVITNISFDHTQFLGDTLAKIASEKAGIIKRATPVVIGETTLETRPVFEAKAAEMNAPILFAEDSDEITTAQNEKGKLRLATRNFGIIDNELTGDCQVKNANTVLHAIAALRSIDIAIDNAAVANGFANVCEQTGLMGRWMKISDNPLVVCDTAHNTGGIRYIARQLSRAKCSDLRIVVGFVSDKDIEHILDMLPQKAVYYFTQPSVPRALPKEQLYAKATAKGLRGSMFATVPDAFRAALSDSTPDDMIYIGGSTFIVADFLSTR</sequence>
<comment type="catalytic activity">
    <reaction evidence="20">
        <text>(6R)-5,10-methylenetetrahydrofolyl-(gamma-L-Glu)(n) + L-glutamate + ATP = (6R)-5,10-methylenetetrahydrofolyl-(gamma-L-Glu)(n+1) + ADP + phosphate + H(+)</text>
        <dbReference type="Rhea" id="RHEA:51912"/>
        <dbReference type="Rhea" id="RHEA-COMP:13257"/>
        <dbReference type="Rhea" id="RHEA-COMP:13258"/>
        <dbReference type="ChEBI" id="CHEBI:15378"/>
        <dbReference type="ChEBI" id="CHEBI:29985"/>
        <dbReference type="ChEBI" id="CHEBI:30616"/>
        <dbReference type="ChEBI" id="CHEBI:43474"/>
        <dbReference type="ChEBI" id="CHEBI:136572"/>
        <dbReference type="ChEBI" id="CHEBI:456216"/>
        <dbReference type="EC" id="6.3.2.17"/>
    </reaction>
</comment>
<dbReference type="Pfam" id="PF02875">
    <property type="entry name" value="Mur_ligase_C"/>
    <property type="match status" value="1"/>
</dbReference>
<accession>A0A9D1LFU0</accession>
<gene>
    <name evidence="25" type="ORF">IAD18_05430</name>
</gene>
<comment type="catalytic activity">
    <reaction evidence="21">
        <text>7,8-dihydropteroate + L-glutamate + ATP = 7,8-dihydrofolate + ADP + phosphate + H(+)</text>
        <dbReference type="Rhea" id="RHEA:23584"/>
        <dbReference type="ChEBI" id="CHEBI:15378"/>
        <dbReference type="ChEBI" id="CHEBI:17839"/>
        <dbReference type="ChEBI" id="CHEBI:29985"/>
        <dbReference type="ChEBI" id="CHEBI:30616"/>
        <dbReference type="ChEBI" id="CHEBI:43474"/>
        <dbReference type="ChEBI" id="CHEBI:57451"/>
        <dbReference type="ChEBI" id="CHEBI:456216"/>
        <dbReference type="EC" id="6.3.2.12"/>
    </reaction>
</comment>
<evidence type="ECO:0000256" key="18">
    <source>
        <dbReference type="ARBA" id="ARBA00047493"/>
    </source>
</evidence>
<evidence type="ECO:0000256" key="6">
    <source>
        <dbReference type="ARBA" id="ARBA00013023"/>
    </source>
</evidence>
<dbReference type="GO" id="GO:0005524">
    <property type="term" value="F:ATP binding"/>
    <property type="evidence" value="ECO:0007669"/>
    <property type="project" value="UniProtKB-KW"/>
</dbReference>
<keyword evidence="12 22" id="KW-0067">ATP-binding</keyword>
<dbReference type="InterPro" id="IPR013221">
    <property type="entry name" value="Mur_ligase_cen"/>
</dbReference>
<evidence type="ECO:0000256" key="10">
    <source>
        <dbReference type="ARBA" id="ARBA00022723"/>
    </source>
</evidence>
<evidence type="ECO:0000256" key="22">
    <source>
        <dbReference type="PIRNR" id="PIRNR001563"/>
    </source>
</evidence>
<comment type="function">
    <text evidence="2">Functions in two distinct reactions of the de novo folate biosynthetic pathway. Catalyzes the addition of a glutamate residue to dihydropteroate (7,8-dihydropteroate or H2Pte) to form dihydrofolate (7,8-dihydrofolate monoglutamate or H2Pte-Glu). Also catalyzes successive additions of L-glutamate to tetrahydrofolate or 10-formyltetrahydrofolate or 5,10-methylenetetrahydrofolate, leading to folylpolyglutamate derivatives.</text>
</comment>
<dbReference type="PROSITE" id="PS01012">
    <property type="entry name" value="FOLYLPOLYGLU_SYNT_2"/>
    <property type="match status" value="1"/>
</dbReference>
<dbReference type="PANTHER" id="PTHR11136:SF0">
    <property type="entry name" value="DIHYDROFOLATE SYNTHETASE-RELATED"/>
    <property type="match status" value="1"/>
</dbReference>
<evidence type="ECO:0000256" key="20">
    <source>
        <dbReference type="ARBA" id="ARBA00049035"/>
    </source>
</evidence>
<dbReference type="GO" id="GO:0005737">
    <property type="term" value="C:cytoplasm"/>
    <property type="evidence" value="ECO:0007669"/>
    <property type="project" value="TreeGrafter"/>
</dbReference>
<comment type="pathway">
    <text evidence="3">Cofactor biosynthesis; tetrahydrofolate biosynthesis; 7,8-dihydrofolate from 2-amino-4-hydroxy-6-hydroxymethyl-7,8-dihydropteridine diphosphate and 4-aminobenzoate: step 2/2.</text>
</comment>
<dbReference type="InterPro" id="IPR001645">
    <property type="entry name" value="Folylpolyglutamate_synth"/>
</dbReference>
<evidence type="ECO:0000256" key="21">
    <source>
        <dbReference type="ARBA" id="ARBA00049161"/>
    </source>
</evidence>
<dbReference type="FunFam" id="3.40.1190.10:FF:000011">
    <property type="entry name" value="Folylpolyglutamate synthase/dihydrofolate synthase"/>
    <property type="match status" value="1"/>
</dbReference>
<evidence type="ECO:0000256" key="1">
    <source>
        <dbReference type="ARBA" id="ARBA00001946"/>
    </source>
</evidence>
<dbReference type="InterPro" id="IPR036565">
    <property type="entry name" value="Mur-like_cat_sf"/>
</dbReference>
<dbReference type="Gene3D" id="3.40.1190.10">
    <property type="entry name" value="Mur-like, catalytic domain"/>
    <property type="match status" value="1"/>
</dbReference>
<comment type="cofactor">
    <cofactor evidence="1">
        <name>Mg(2+)</name>
        <dbReference type="ChEBI" id="CHEBI:18420"/>
    </cofactor>
</comment>
<keyword evidence="10" id="KW-0479">Metal-binding</keyword>
<dbReference type="GO" id="GO:0008841">
    <property type="term" value="F:dihydrofolate synthase activity"/>
    <property type="evidence" value="ECO:0007669"/>
    <property type="project" value="UniProtKB-EC"/>
</dbReference>
<keyword evidence="14" id="KW-0289">Folate biosynthesis</keyword>
<evidence type="ECO:0000259" key="23">
    <source>
        <dbReference type="Pfam" id="PF02875"/>
    </source>
</evidence>
<protein>
    <recommendedName>
        <fullName evidence="8">Dihydrofolate synthase/folylpolyglutamate synthase</fullName>
        <ecNumber evidence="6">6.3.2.12</ecNumber>
        <ecNumber evidence="7">6.3.2.17</ecNumber>
    </recommendedName>
    <alternativeName>
        <fullName evidence="17">Folylpoly-gamma-glutamate synthetase-dihydrofolate synthetase</fullName>
    </alternativeName>
    <alternativeName>
        <fullName evidence="15">Folylpolyglutamate synthetase</fullName>
    </alternativeName>
    <alternativeName>
        <fullName evidence="16">Tetrahydrofolylpolyglutamate synthase</fullName>
    </alternativeName>
</protein>
<dbReference type="GO" id="GO:0046872">
    <property type="term" value="F:metal ion binding"/>
    <property type="evidence" value="ECO:0007669"/>
    <property type="project" value="UniProtKB-KW"/>
</dbReference>
<evidence type="ECO:0000313" key="25">
    <source>
        <dbReference type="EMBL" id="HIU39088.1"/>
    </source>
</evidence>
<dbReference type="AlphaFoldDB" id="A0A9D1LFU0"/>
<comment type="catalytic activity">
    <reaction evidence="18">
        <text>(6S)-5,6,7,8-tetrahydrofolyl-(gamma-L-Glu)(n) + L-glutamate + ATP = (6S)-5,6,7,8-tetrahydrofolyl-(gamma-L-Glu)(n+1) + ADP + phosphate + H(+)</text>
        <dbReference type="Rhea" id="RHEA:10580"/>
        <dbReference type="Rhea" id="RHEA-COMP:14738"/>
        <dbReference type="Rhea" id="RHEA-COMP:14740"/>
        <dbReference type="ChEBI" id="CHEBI:15378"/>
        <dbReference type="ChEBI" id="CHEBI:29985"/>
        <dbReference type="ChEBI" id="CHEBI:30616"/>
        <dbReference type="ChEBI" id="CHEBI:43474"/>
        <dbReference type="ChEBI" id="CHEBI:141005"/>
        <dbReference type="ChEBI" id="CHEBI:456216"/>
        <dbReference type="EC" id="6.3.2.17"/>
    </reaction>
</comment>
<evidence type="ECO:0000256" key="3">
    <source>
        <dbReference type="ARBA" id="ARBA00004799"/>
    </source>
</evidence>
<evidence type="ECO:0000256" key="16">
    <source>
        <dbReference type="ARBA" id="ARBA00030592"/>
    </source>
</evidence>
<dbReference type="GO" id="GO:0004326">
    <property type="term" value="F:tetrahydrofolylpolyglutamate synthase activity"/>
    <property type="evidence" value="ECO:0007669"/>
    <property type="project" value="UniProtKB-EC"/>
</dbReference>
<keyword evidence="9 22" id="KW-0436">Ligase</keyword>
<dbReference type="EMBL" id="DVMS01000153">
    <property type="protein sequence ID" value="HIU39088.1"/>
    <property type="molecule type" value="Genomic_DNA"/>
</dbReference>
<dbReference type="Gene3D" id="3.90.190.20">
    <property type="entry name" value="Mur ligase, C-terminal domain"/>
    <property type="match status" value="1"/>
</dbReference>
<dbReference type="SUPFAM" id="SSF53623">
    <property type="entry name" value="MurD-like peptide ligases, catalytic domain"/>
    <property type="match status" value="1"/>
</dbReference>
<dbReference type="EC" id="6.3.2.17" evidence="7"/>
<reference evidence="25" key="2">
    <citation type="journal article" date="2021" name="PeerJ">
        <title>Extensive microbial diversity within the chicken gut microbiome revealed by metagenomics and culture.</title>
        <authorList>
            <person name="Gilroy R."/>
            <person name="Ravi A."/>
            <person name="Getino M."/>
            <person name="Pursley I."/>
            <person name="Horton D.L."/>
            <person name="Alikhan N.F."/>
            <person name="Baker D."/>
            <person name="Gharbi K."/>
            <person name="Hall N."/>
            <person name="Watson M."/>
            <person name="Adriaenssens E.M."/>
            <person name="Foster-Nyarko E."/>
            <person name="Jarju S."/>
            <person name="Secka A."/>
            <person name="Antonio M."/>
            <person name="Oren A."/>
            <person name="Chaudhuri R.R."/>
            <person name="La Ragione R."/>
            <person name="Hildebrand F."/>
            <person name="Pallen M.J."/>
        </authorList>
    </citation>
    <scope>NUCLEOTIDE SEQUENCE</scope>
    <source>
        <strain evidence="25">17073</strain>
    </source>
</reference>
<name>A0A9D1LFU0_9BACT</name>
<feature type="domain" description="Mur ligase C-terminal" evidence="23">
    <location>
        <begin position="299"/>
        <end position="416"/>
    </location>
</feature>
<evidence type="ECO:0000256" key="19">
    <source>
        <dbReference type="ARBA" id="ARBA00047808"/>
    </source>
</evidence>
<evidence type="ECO:0000256" key="13">
    <source>
        <dbReference type="ARBA" id="ARBA00022842"/>
    </source>
</evidence>
<reference evidence="25" key="1">
    <citation type="submission" date="2020-10" db="EMBL/GenBank/DDBJ databases">
        <authorList>
            <person name="Gilroy R."/>
        </authorList>
    </citation>
    <scope>NUCLEOTIDE SEQUENCE</scope>
    <source>
        <strain evidence="25">17073</strain>
    </source>
</reference>
<dbReference type="PIRSF" id="PIRSF001563">
    <property type="entry name" value="Folylpolyglu_synth"/>
    <property type="match status" value="1"/>
</dbReference>
<evidence type="ECO:0000256" key="11">
    <source>
        <dbReference type="ARBA" id="ARBA00022741"/>
    </source>
</evidence>
<evidence type="ECO:0000256" key="15">
    <source>
        <dbReference type="ARBA" id="ARBA00030048"/>
    </source>
</evidence>
<evidence type="ECO:0000256" key="5">
    <source>
        <dbReference type="ARBA" id="ARBA00008276"/>
    </source>
</evidence>
<organism evidence="25 26">
    <name type="scientific">Candidatus Limisoma intestinavium</name>
    <dbReference type="NCBI Taxonomy" id="2840856"/>
    <lineage>
        <taxon>Bacteria</taxon>
        <taxon>Pseudomonadati</taxon>
        <taxon>Bacteroidota</taxon>
        <taxon>Bacteroidia</taxon>
        <taxon>Bacteroidales</taxon>
        <taxon>Candidatus Limisoma</taxon>
    </lineage>
</organism>
<proteinExistence type="inferred from homology"/>
<evidence type="ECO:0000259" key="24">
    <source>
        <dbReference type="Pfam" id="PF08245"/>
    </source>
</evidence>
<evidence type="ECO:0000256" key="7">
    <source>
        <dbReference type="ARBA" id="ARBA00013025"/>
    </source>
</evidence>
<dbReference type="InterPro" id="IPR018109">
    <property type="entry name" value="Folylpolyglutamate_synth_CS"/>
</dbReference>